<dbReference type="GO" id="GO:0030515">
    <property type="term" value="F:snoRNA binding"/>
    <property type="evidence" value="ECO:0007669"/>
    <property type="project" value="TreeGrafter"/>
</dbReference>
<dbReference type="AlphaFoldDB" id="S2JM77"/>
<name>S2JM77_MUCC1</name>
<accession>S2JM77</accession>
<dbReference type="InterPro" id="IPR007955">
    <property type="entry name" value="Bystin"/>
</dbReference>
<evidence type="ECO:0000256" key="2">
    <source>
        <dbReference type="SAM" id="MobiDB-lite"/>
    </source>
</evidence>
<dbReference type="OMA" id="PICILVQ"/>
<dbReference type="GO" id="GO:0005737">
    <property type="term" value="C:cytoplasm"/>
    <property type="evidence" value="ECO:0007669"/>
    <property type="project" value="TreeGrafter"/>
</dbReference>
<dbReference type="PANTHER" id="PTHR12821:SF0">
    <property type="entry name" value="BYSTIN"/>
    <property type="match status" value="1"/>
</dbReference>
<organism evidence="3 4">
    <name type="scientific">Mucor circinelloides f. circinelloides (strain 1006PhL)</name>
    <name type="common">Mucormycosis agent</name>
    <name type="synonym">Calyptromyces circinelloides</name>
    <dbReference type="NCBI Taxonomy" id="1220926"/>
    <lineage>
        <taxon>Eukaryota</taxon>
        <taxon>Fungi</taxon>
        <taxon>Fungi incertae sedis</taxon>
        <taxon>Mucoromycota</taxon>
        <taxon>Mucoromycotina</taxon>
        <taxon>Mucoromycetes</taxon>
        <taxon>Mucorales</taxon>
        <taxon>Mucorineae</taxon>
        <taxon>Mucoraceae</taxon>
        <taxon>Mucor</taxon>
    </lineage>
</organism>
<dbReference type="EMBL" id="KE123909">
    <property type="protein sequence ID" value="EPB91416.1"/>
    <property type="molecule type" value="Genomic_DNA"/>
</dbReference>
<dbReference type="GO" id="GO:0005730">
    <property type="term" value="C:nucleolus"/>
    <property type="evidence" value="ECO:0007669"/>
    <property type="project" value="TreeGrafter"/>
</dbReference>
<dbReference type="PANTHER" id="PTHR12821">
    <property type="entry name" value="BYSTIN"/>
    <property type="match status" value="1"/>
</dbReference>
<dbReference type="InParanoid" id="S2JM77"/>
<reference evidence="4" key="1">
    <citation type="submission" date="2013-05" db="EMBL/GenBank/DDBJ databases">
        <title>The Genome sequence of Mucor circinelloides f. circinelloides 1006PhL.</title>
        <authorList>
            <consortium name="The Broad Institute Genomics Platform"/>
            <person name="Cuomo C."/>
            <person name="Earl A."/>
            <person name="Findley K."/>
            <person name="Lee S.C."/>
            <person name="Walker B."/>
            <person name="Young S."/>
            <person name="Zeng Q."/>
            <person name="Gargeya S."/>
            <person name="Fitzgerald M."/>
            <person name="Haas B."/>
            <person name="Abouelleil A."/>
            <person name="Allen A.W."/>
            <person name="Alvarado L."/>
            <person name="Arachchi H.M."/>
            <person name="Berlin A.M."/>
            <person name="Chapman S.B."/>
            <person name="Gainer-Dewar J."/>
            <person name="Goldberg J."/>
            <person name="Griggs A."/>
            <person name="Gujja S."/>
            <person name="Hansen M."/>
            <person name="Howarth C."/>
            <person name="Imamovic A."/>
            <person name="Ireland A."/>
            <person name="Larimer J."/>
            <person name="McCowan C."/>
            <person name="Murphy C."/>
            <person name="Pearson M."/>
            <person name="Poon T.W."/>
            <person name="Priest M."/>
            <person name="Roberts A."/>
            <person name="Saif S."/>
            <person name="Shea T."/>
            <person name="Sisk P."/>
            <person name="Sykes S."/>
            <person name="Wortman J."/>
            <person name="Nusbaum C."/>
            <person name="Birren B."/>
        </authorList>
    </citation>
    <scope>NUCLEOTIDE SEQUENCE [LARGE SCALE GENOMIC DNA]</scope>
    <source>
        <strain evidence="4">1006PhL</strain>
    </source>
</reference>
<evidence type="ECO:0000256" key="1">
    <source>
        <dbReference type="ARBA" id="ARBA00007114"/>
    </source>
</evidence>
<evidence type="ECO:0000313" key="3">
    <source>
        <dbReference type="EMBL" id="EPB91416.1"/>
    </source>
</evidence>
<comment type="similarity">
    <text evidence="1">Belongs to the bystin family.</text>
</comment>
<protein>
    <recommendedName>
        <fullName evidence="5">Bystin</fullName>
    </recommendedName>
</protein>
<dbReference type="Proteomes" id="UP000014254">
    <property type="component" value="Unassembled WGS sequence"/>
</dbReference>
<dbReference type="GO" id="GO:0030688">
    <property type="term" value="C:preribosome, small subunit precursor"/>
    <property type="evidence" value="ECO:0007669"/>
    <property type="project" value="TreeGrafter"/>
</dbReference>
<dbReference type="VEuPathDB" id="FungiDB:HMPREF1544_01738"/>
<feature type="compositionally biased region" description="Acidic residues" evidence="2">
    <location>
        <begin position="403"/>
        <end position="412"/>
    </location>
</feature>
<dbReference type="Pfam" id="PF05291">
    <property type="entry name" value="Bystin"/>
    <property type="match status" value="1"/>
</dbReference>
<evidence type="ECO:0000313" key="4">
    <source>
        <dbReference type="Proteomes" id="UP000014254"/>
    </source>
</evidence>
<dbReference type="OrthoDB" id="2192561at2759"/>
<sequence length="433" mass="48905">MGKDALSKNTTSRLYSPWQLDDNETWVKKSHRFGLTAKDDDFEACIDENMTMTILRIEQEQLERIQHLREEDSADDDGLISRQTQKLGIHSSSTTGSQAFQIPLLDQDSNGVLSAPQELQKPLMTLKEAVRSKEPSEKDHSLSATNSQVIQIYKKIGCSLARFQSTHSSRLPKALKIIPSLSNWDEILNLTDPCSWTPQATCEITRLFLSNIKATQTKQYFQFVLLHAVRDNLAKSPNSQLDPSLCIALKKALVCNPALFMKGLLFPLCESNTCTVAEACILANVLGQTKIPALQSATALLRLSEQLFTLPICILVQVFLQKKQALPYRVVDILTFKYFCQREQQLPFMWYQSLLMFAQSYSIDMVPTQKRALLALIQRVTRNDELSILIEKTIKSAIKSNDEELETDDSDDTVVYNENDTDSNHSADGMMID</sequence>
<keyword evidence="4" id="KW-1185">Reference proteome</keyword>
<dbReference type="STRING" id="1220926.S2JM77"/>
<dbReference type="eggNOG" id="KOG3871">
    <property type="taxonomic scope" value="Eukaryota"/>
</dbReference>
<feature type="region of interest" description="Disordered" evidence="2">
    <location>
        <begin position="402"/>
        <end position="433"/>
    </location>
</feature>
<proteinExistence type="inferred from homology"/>
<evidence type="ECO:0008006" key="5">
    <source>
        <dbReference type="Google" id="ProtNLM"/>
    </source>
</evidence>
<dbReference type="GO" id="GO:0006364">
    <property type="term" value="P:rRNA processing"/>
    <property type="evidence" value="ECO:0007669"/>
    <property type="project" value="TreeGrafter"/>
</dbReference>
<gene>
    <name evidence="3" type="ORF">HMPREF1544_01738</name>
</gene>